<evidence type="ECO:0000256" key="2">
    <source>
        <dbReference type="ARBA" id="ARBA00022475"/>
    </source>
</evidence>
<evidence type="ECO:0000256" key="4">
    <source>
        <dbReference type="ARBA" id="ARBA00022989"/>
    </source>
</evidence>
<keyword evidence="3 7" id="KW-0812">Transmembrane</keyword>
<reference evidence="10 11" key="1">
    <citation type="journal article" date="2015" name="Microbiome">
        <title>Genomic resolution of linkages in carbon, nitrogen, and sulfur cycling among widespread estuary sediment bacteria.</title>
        <authorList>
            <person name="Baker B.J."/>
            <person name="Lazar C.S."/>
            <person name="Teske A.P."/>
            <person name="Dick G.J."/>
        </authorList>
    </citation>
    <scope>NUCLEOTIDE SEQUENCE [LARGE SCALE GENOMIC DNA]</scope>
    <source>
        <strain evidence="10">SM23_42</strain>
    </source>
</reference>
<dbReference type="InterPro" id="IPR003838">
    <property type="entry name" value="ABC3_permease_C"/>
</dbReference>
<sequence>MTSIFGKIALSLQTFKNHRLRSFLTTLGIIIGVTTVIAILSLIEGLNRTVSEQVQALGSDLIYVQKFTWISTGHRDLDKLAERPDLLPEDAEAIGKLASIEIAVPTASRQLTTLKHRDKEVSNVSIVGSDENYSYVNNYLVESGRDFTRDDITHRRSSGIIGSYIAANLFPDESPVGKDLMVEGHRVRVIGVFKEKGQFLGNSLDDFILIPNTVFEKFFPRSRASIFDRVYGGYSVAVKPKSSNMETAVDDIRELMRRRHGLGFDREDDFELNTQQMLMDLYQNITRVGFIAIVAIAAISLVVGGIGIMNIMLVSVAERTREIGIRKAVGASNQYILSQFLIESIILALIGGIIGIVLGMLLAALISTISPLKAAVAFWMILLGFGFSAAVGIFFGIYPARRAAGLNPIEALRYE</sequence>
<evidence type="ECO:0000256" key="6">
    <source>
        <dbReference type="ARBA" id="ARBA00038076"/>
    </source>
</evidence>
<evidence type="ECO:0000259" key="8">
    <source>
        <dbReference type="Pfam" id="PF02687"/>
    </source>
</evidence>
<protein>
    <recommendedName>
        <fullName evidence="12">Multidrug ABC transporter substrate-binding protein</fullName>
    </recommendedName>
</protein>
<dbReference type="PANTHER" id="PTHR30572">
    <property type="entry name" value="MEMBRANE COMPONENT OF TRANSPORTER-RELATED"/>
    <property type="match status" value="1"/>
</dbReference>
<feature type="transmembrane region" description="Helical" evidence="7">
    <location>
        <begin position="20"/>
        <end position="43"/>
    </location>
</feature>
<keyword evidence="4 7" id="KW-1133">Transmembrane helix</keyword>
<dbReference type="GO" id="GO:0022857">
    <property type="term" value="F:transmembrane transporter activity"/>
    <property type="evidence" value="ECO:0007669"/>
    <property type="project" value="TreeGrafter"/>
</dbReference>
<dbReference type="GO" id="GO:0005886">
    <property type="term" value="C:plasma membrane"/>
    <property type="evidence" value="ECO:0007669"/>
    <property type="project" value="UniProtKB-SubCell"/>
</dbReference>
<feature type="transmembrane region" description="Helical" evidence="7">
    <location>
        <begin position="288"/>
        <end position="317"/>
    </location>
</feature>
<dbReference type="EMBL" id="LJUJ01000015">
    <property type="protein sequence ID" value="KPK63305.1"/>
    <property type="molecule type" value="Genomic_DNA"/>
</dbReference>
<evidence type="ECO:0000256" key="3">
    <source>
        <dbReference type="ARBA" id="ARBA00022692"/>
    </source>
</evidence>
<feature type="domain" description="MacB-like periplasmic core" evidence="9">
    <location>
        <begin position="22"/>
        <end position="254"/>
    </location>
</feature>
<feature type="domain" description="ABC3 transporter permease C-terminal" evidence="8">
    <location>
        <begin position="295"/>
        <end position="408"/>
    </location>
</feature>
<feature type="transmembrane region" description="Helical" evidence="7">
    <location>
        <begin position="376"/>
        <end position="398"/>
    </location>
</feature>
<dbReference type="Pfam" id="PF12704">
    <property type="entry name" value="MacB_PCD"/>
    <property type="match status" value="1"/>
</dbReference>
<dbReference type="Pfam" id="PF02687">
    <property type="entry name" value="FtsX"/>
    <property type="match status" value="1"/>
</dbReference>
<keyword evidence="5 7" id="KW-0472">Membrane</keyword>
<comment type="subcellular location">
    <subcellularLocation>
        <location evidence="1">Cell membrane</location>
        <topology evidence="1">Multi-pass membrane protein</topology>
    </subcellularLocation>
</comment>
<dbReference type="Proteomes" id="UP000051373">
    <property type="component" value="Unassembled WGS sequence"/>
</dbReference>
<dbReference type="AlphaFoldDB" id="A0A0S8FRH1"/>
<comment type="caution">
    <text evidence="10">The sequence shown here is derived from an EMBL/GenBank/DDBJ whole genome shotgun (WGS) entry which is preliminary data.</text>
</comment>
<gene>
    <name evidence="10" type="ORF">AMJ83_07510</name>
</gene>
<dbReference type="STRING" id="1703779.AMJ83_07510"/>
<evidence type="ECO:0008006" key="12">
    <source>
        <dbReference type="Google" id="ProtNLM"/>
    </source>
</evidence>
<accession>A0A0S8FRH1</accession>
<name>A0A0S8FRH1_UNCW3</name>
<dbReference type="InterPro" id="IPR025857">
    <property type="entry name" value="MacB_PCD"/>
</dbReference>
<comment type="similarity">
    <text evidence="6">Belongs to the ABC-4 integral membrane protein family.</text>
</comment>
<evidence type="ECO:0000259" key="9">
    <source>
        <dbReference type="Pfam" id="PF12704"/>
    </source>
</evidence>
<keyword evidence="2" id="KW-1003">Cell membrane</keyword>
<evidence type="ECO:0000256" key="5">
    <source>
        <dbReference type="ARBA" id="ARBA00023136"/>
    </source>
</evidence>
<evidence type="ECO:0000256" key="7">
    <source>
        <dbReference type="SAM" id="Phobius"/>
    </source>
</evidence>
<organism evidence="10 11">
    <name type="scientific">candidate division WOR_3 bacterium SM23_42</name>
    <dbReference type="NCBI Taxonomy" id="1703779"/>
    <lineage>
        <taxon>Bacteria</taxon>
        <taxon>Bacteria division WOR-3</taxon>
    </lineage>
</organism>
<evidence type="ECO:0000313" key="10">
    <source>
        <dbReference type="EMBL" id="KPK63305.1"/>
    </source>
</evidence>
<proteinExistence type="inferred from homology"/>
<dbReference type="PANTHER" id="PTHR30572:SF4">
    <property type="entry name" value="ABC TRANSPORTER PERMEASE YTRF"/>
    <property type="match status" value="1"/>
</dbReference>
<feature type="transmembrane region" description="Helical" evidence="7">
    <location>
        <begin position="345"/>
        <end position="370"/>
    </location>
</feature>
<evidence type="ECO:0000256" key="1">
    <source>
        <dbReference type="ARBA" id="ARBA00004651"/>
    </source>
</evidence>
<evidence type="ECO:0000313" key="11">
    <source>
        <dbReference type="Proteomes" id="UP000051373"/>
    </source>
</evidence>
<dbReference type="InterPro" id="IPR050250">
    <property type="entry name" value="Macrolide_Exporter_MacB"/>
</dbReference>